<feature type="region of interest" description="Disordered" evidence="1">
    <location>
        <begin position="1"/>
        <end position="34"/>
    </location>
</feature>
<proteinExistence type="predicted"/>
<name>A0ABW3VUA2_9PSEU</name>
<comment type="caution">
    <text evidence="2">The sequence shown here is derived from an EMBL/GenBank/DDBJ whole genome shotgun (WGS) entry which is preliminary data.</text>
</comment>
<accession>A0ABW3VUA2</accession>
<evidence type="ECO:0008006" key="4">
    <source>
        <dbReference type="Google" id="ProtNLM"/>
    </source>
</evidence>
<gene>
    <name evidence="2" type="ORF">ACFQ34_33820</name>
</gene>
<reference evidence="3" key="1">
    <citation type="journal article" date="2019" name="Int. J. Syst. Evol. Microbiol.">
        <title>The Global Catalogue of Microorganisms (GCM) 10K type strain sequencing project: providing services to taxonomists for standard genome sequencing and annotation.</title>
        <authorList>
            <consortium name="The Broad Institute Genomics Platform"/>
            <consortium name="The Broad Institute Genome Sequencing Center for Infectious Disease"/>
            <person name="Wu L."/>
            <person name="Ma J."/>
        </authorList>
    </citation>
    <scope>NUCLEOTIDE SEQUENCE [LARGE SCALE GENOMIC DNA]</scope>
    <source>
        <strain evidence="3">CCUG 49018</strain>
    </source>
</reference>
<sequence>MAAVGAQTPGLAGIQPTTSAASAGGDTVPTGSRVHVLNTGGAPVNCTITTPGTARGGLAIADKVIACPNGTGAAGLTMFDVPADPYDPSGTGSVALAWSATASVVFFATGGVLS</sequence>
<evidence type="ECO:0000256" key="1">
    <source>
        <dbReference type="SAM" id="MobiDB-lite"/>
    </source>
</evidence>
<dbReference type="EMBL" id="JBHTMB010000390">
    <property type="protein sequence ID" value="MFD1238281.1"/>
    <property type="molecule type" value="Genomic_DNA"/>
</dbReference>
<evidence type="ECO:0000313" key="2">
    <source>
        <dbReference type="EMBL" id="MFD1238281.1"/>
    </source>
</evidence>
<dbReference type="RefSeq" id="WP_346090522.1">
    <property type="nucleotide sequence ID" value="NZ_BAABKS010000012.1"/>
</dbReference>
<dbReference type="Proteomes" id="UP001597182">
    <property type="component" value="Unassembled WGS sequence"/>
</dbReference>
<keyword evidence="3" id="KW-1185">Reference proteome</keyword>
<protein>
    <recommendedName>
        <fullName evidence="4">Neocarzinostatin family protein</fullName>
    </recommendedName>
</protein>
<organism evidence="2 3">
    <name type="scientific">Pseudonocardia benzenivorans</name>
    <dbReference type="NCBI Taxonomy" id="228005"/>
    <lineage>
        <taxon>Bacteria</taxon>
        <taxon>Bacillati</taxon>
        <taxon>Actinomycetota</taxon>
        <taxon>Actinomycetes</taxon>
        <taxon>Pseudonocardiales</taxon>
        <taxon>Pseudonocardiaceae</taxon>
        <taxon>Pseudonocardia</taxon>
    </lineage>
</organism>
<evidence type="ECO:0000313" key="3">
    <source>
        <dbReference type="Proteomes" id="UP001597182"/>
    </source>
</evidence>